<sequence length="108" mass="12620">MSAPKLIAKFRIKDKVPFSIETFSGKIFRCGVCGKIFFSRDELERHIPLEKNKEYDMLKFPELDKNLTISVIYSQDIRDLTNPNFPRLQKGDQLLIKDSIKLKKGEEK</sequence>
<proteinExistence type="predicted"/>
<evidence type="ECO:0000313" key="2">
    <source>
        <dbReference type="EMBL" id="HFI91979.1"/>
    </source>
</evidence>
<dbReference type="PROSITE" id="PS50157">
    <property type="entry name" value="ZINC_FINGER_C2H2_2"/>
    <property type="match status" value="1"/>
</dbReference>
<comment type="caution">
    <text evidence="2">The sequence shown here is derived from an EMBL/GenBank/DDBJ whole genome shotgun (WGS) entry which is preliminary data.</text>
</comment>
<protein>
    <submittedName>
        <fullName evidence="2">C2H2-type zinc finger protein</fullName>
    </submittedName>
</protein>
<dbReference type="EMBL" id="DSUJ01000008">
    <property type="protein sequence ID" value="HFI91979.1"/>
    <property type="molecule type" value="Genomic_DNA"/>
</dbReference>
<reference evidence="2" key="1">
    <citation type="journal article" date="2020" name="mSystems">
        <title>Genome- and Community-Level Interaction Insights into Carbon Utilization and Element Cycling Functions of Hydrothermarchaeota in Hydrothermal Sediment.</title>
        <authorList>
            <person name="Zhou Z."/>
            <person name="Liu Y."/>
            <person name="Xu W."/>
            <person name="Pan J."/>
            <person name="Luo Z.H."/>
            <person name="Li M."/>
        </authorList>
    </citation>
    <scope>NUCLEOTIDE SEQUENCE [LARGE SCALE GENOMIC DNA]</scope>
    <source>
        <strain evidence="2">SpSt-479</strain>
    </source>
</reference>
<dbReference type="AlphaFoldDB" id="A0A7V2ZL48"/>
<feature type="domain" description="C2H2-type" evidence="1">
    <location>
        <begin position="28"/>
        <end position="55"/>
    </location>
</feature>
<evidence type="ECO:0000259" key="1">
    <source>
        <dbReference type="PROSITE" id="PS50157"/>
    </source>
</evidence>
<accession>A0A7V2ZL48</accession>
<dbReference type="InterPro" id="IPR013087">
    <property type="entry name" value="Znf_C2H2_type"/>
</dbReference>
<name>A0A7V2ZL48_9BACT</name>
<organism evidence="2">
    <name type="scientific">Ignavibacterium album</name>
    <dbReference type="NCBI Taxonomy" id="591197"/>
    <lineage>
        <taxon>Bacteria</taxon>
        <taxon>Pseudomonadati</taxon>
        <taxon>Ignavibacteriota</taxon>
        <taxon>Ignavibacteria</taxon>
        <taxon>Ignavibacteriales</taxon>
        <taxon>Ignavibacteriaceae</taxon>
        <taxon>Ignavibacterium</taxon>
    </lineage>
</organism>
<gene>
    <name evidence="2" type="ORF">ENS31_10710</name>
</gene>